<evidence type="ECO:0000313" key="2">
    <source>
        <dbReference type="Proteomes" id="UP000249493"/>
    </source>
</evidence>
<dbReference type="EMBL" id="QLIN01000001">
    <property type="protein sequence ID" value="RAI72794.1"/>
    <property type="molecule type" value="Genomic_DNA"/>
</dbReference>
<dbReference type="AlphaFoldDB" id="A0A327NFF3"/>
<protein>
    <submittedName>
        <fullName evidence="1">Uncharacterized protein</fullName>
    </submittedName>
</protein>
<accession>A0A327NFF3</accession>
<organism evidence="1 2">
    <name type="scientific">Pseudomonas fluorescens</name>
    <dbReference type="NCBI Taxonomy" id="294"/>
    <lineage>
        <taxon>Bacteria</taxon>
        <taxon>Pseudomonadati</taxon>
        <taxon>Pseudomonadota</taxon>
        <taxon>Gammaproteobacteria</taxon>
        <taxon>Pseudomonadales</taxon>
        <taxon>Pseudomonadaceae</taxon>
        <taxon>Pseudomonas</taxon>
    </lineage>
</organism>
<dbReference type="Proteomes" id="UP000249493">
    <property type="component" value="Unassembled WGS sequence"/>
</dbReference>
<comment type="caution">
    <text evidence="1">The sequence shown here is derived from an EMBL/GenBank/DDBJ whole genome shotgun (WGS) entry which is preliminary data.</text>
</comment>
<name>A0A327NFF3_PSEFL</name>
<reference evidence="1 2" key="1">
    <citation type="submission" date="2018-06" db="EMBL/GenBank/DDBJ databases">
        <authorList>
            <person name="Zhirakovskaya E."/>
        </authorList>
    </citation>
    <scope>NUCLEOTIDE SEQUENCE [LARGE SCALE GENOMIC DNA]</scope>
    <source>
        <strain evidence="1 2">LY3</strain>
    </source>
</reference>
<sequence>MCLLLNVIGGSLLNPVEAGLLAKAACLLLIVDISVAAVTAAGGFALTASPFGKRPKGTKGLAPNVRPLAKARGSFAPAFLRGHCPPVGCARPTCNGFDCVERRCAPIPG</sequence>
<proteinExistence type="predicted"/>
<evidence type="ECO:0000313" key="1">
    <source>
        <dbReference type="EMBL" id="RAI72794.1"/>
    </source>
</evidence>
<gene>
    <name evidence="1" type="ORF">DOZ80_04410</name>
</gene>